<evidence type="ECO:0000259" key="1">
    <source>
        <dbReference type="Pfam" id="PF03358"/>
    </source>
</evidence>
<comment type="caution">
    <text evidence="2">The sequence shown here is derived from an EMBL/GenBank/DDBJ whole genome shotgun (WGS) entry which is preliminary data.</text>
</comment>
<name>A0A8J6J157_9FIRM</name>
<dbReference type="GO" id="GO:0016491">
    <property type="term" value="F:oxidoreductase activity"/>
    <property type="evidence" value="ECO:0007669"/>
    <property type="project" value="InterPro"/>
</dbReference>
<accession>A0A8J6J157</accession>
<dbReference type="AlphaFoldDB" id="A0A8J6J157"/>
<proteinExistence type="predicted"/>
<dbReference type="SUPFAM" id="SSF52218">
    <property type="entry name" value="Flavoproteins"/>
    <property type="match status" value="1"/>
</dbReference>
<dbReference type="RefSeq" id="WP_186852346.1">
    <property type="nucleotide sequence ID" value="NZ_JACOPO010000002.1"/>
</dbReference>
<sequence length="352" mass="38377">MSLVLIHPYPDRPEADTRLSGILAHALAGRAGRTIRTAEELERLEGQRLLFALPLGAEGVNLEYVRMLARMRREPELLAGCTAGLIVDGTSHLYTKSAAAELTLAANLAGCSFVGRPLVEGTGDLSNFKVQANNLGTDLAGAYRAAAQELTERLEQPADLTQDSPELLVLHASSHHTSNTMALWEQTKKRLGDRFIYTEIGLRNGTLSDCSGCPYTMCLHFGEKGGCFYGGLMQQEVYPAVRRCQGVVMLCPNYNDALSANLTAFVNRLTALFRQTRFYDKALFAIVVSGYSGGDILARQLIAAMNMNKSFFLPGKFVMLERANDPGEALAAPGVGERLDRFAGDIKRTLLK</sequence>
<protein>
    <submittedName>
        <fullName evidence="2">NAD(P)H-dependent oxidoreductase</fullName>
    </submittedName>
</protein>
<dbReference type="InterPro" id="IPR005025">
    <property type="entry name" value="FMN_Rdtase-like_dom"/>
</dbReference>
<gene>
    <name evidence="2" type="ORF">H8S11_04575</name>
</gene>
<organism evidence="2 3">
    <name type="scientific">Flintibacter hominis</name>
    <dbReference type="NCBI Taxonomy" id="2763048"/>
    <lineage>
        <taxon>Bacteria</taxon>
        <taxon>Bacillati</taxon>
        <taxon>Bacillota</taxon>
        <taxon>Clostridia</taxon>
        <taxon>Eubacteriales</taxon>
        <taxon>Flintibacter</taxon>
    </lineage>
</organism>
<dbReference type="Proteomes" id="UP000628736">
    <property type="component" value="Unassembled WGS sequence"/>
</dbReference>
<dbReference type="Pfam" id="PF03358">
    <property type="entry name" value="FMN_red"/>
    <property type="match status" value="1"/>
</dbReference>
<reference evidence="2" key="1">
    <citation type="submission" date="2020-08" db="EMBL/GenBank/DDBJ databases">
        <title>Genome public.</title>
        <authorList>
            <person name="Liu C."/>
            <person name="Sun Q."/>
        </authorList>
    </citation>
    <scope>NUCLEOTIDE SEQUENCE</scope>
    <source>
        <strain evidence="2">NSJ-23</strain>
    </source>
</reference>
<evidence type="ECO:0000313" key="2">
    <source>
        <dbReference type="EMBL" id="MBC5722089.1"/>
    </source>
</evidence>
<keyword evidence="3" id="KW-1185">Reference proteome</keyword>
<dbReference type="Gene3D" id="3.40.50.360">
    <property type="match status" value="1"/>
</dbReference>
<dbReference type="InterPro" id="IPR029039">
    <property type="entry name" value="Flavoprotein-like_sf"/>
</dbReference>
<evidence type="ECO:0000313" key="3">
    <source>
        <dbReference type="Proteomes" id="UP000628736"/>
    </source>
</evidence>
<feature type="domain" description="NADPH-dependent FMN reductase-like" evidence="1">
    <location>
        <begin position="166"/>
        <end position="324"/>
    </location>
</feature>
<dbReference type="EMBL" id="JACOPO010000002">
    <property type="protein sequence ID" value="MBC5722089.1"/>
    <property type="molecule type" value="Genomic_DNA"/>
</dbReference>